<dbReference type="EMBL" id="GBXM01001062">
    <property type="protein sequence ID" value="JAI07516.1"/>
    <property type="molecule type" value="Transcribed_RNA"/>
</dbReference>
<accession>A0A0E9Y077</accession>
<sequence>MGLIHRPFIRRILFLKPSYTVHVDSDIHQCLGCDTKMTGNTFFVQCFVQRRVETASFSDAVYCRLI</sequence>
<reference evidence="1" key="2">
    <citation type="journal article" date="2015" name="Fish Shellfish Immunol.">
        <title>Early steps in the European eel (Anguilla anguilla)-Vibrio vulnificus interaction in the gills: Role of the RtxA13 toxin.</title>
        <authorList>
            <person name="Callol A."/>
            <person name="Pajuelo D."/>
            <person name="Ebbesson L."/>
            <person name="Teles M."/>
            <person name="MacKenzie S."/>
            <person name="Amaro C."/>
        </authorList>
    </citation>
    <scope>NUCLEOTIDE SEQUENCE</scope>
</reference>
<dbReference type="AlphaFoldDB" id="A0A0E9Y077"/>
<protein>
    <submittedName>
        <fullName evidence="1">Uncharacterized protein</fullName>
    </submittedName>
</protein>
<proteinExistence type="predicted"/>
<evidence type="ECO:0000313" key="1">
    <source>
        <dbReference type="EMBL" id="JAI07516.1"/>
    </source>
</evidence>
<name>A0A0E9Y077_ANGAN</name>
<organism evidence="1">
    <name type="scientific">Anguilla anguilla</name>
    <name type="common">European freshwater eel</name>
    <name type="synonym">Muraena anguilla</name>
    <dbReference type="NCBI Taxonomy" id="7936"/>
    <lineage>
        <taxon>Eukaryota</taxon>
        <taxon>Metazoa</taxon>
        <taxon>Chordata</taxon>
        <taxon>Craniata</taxon>
        <taxon>Vertebrata</taxon>
        <taxon>Euteleostomi</taxon>
        <taxon>Actinopterygii</taxon>
        <taxon>Neopterygii</taxon>
        <taxon>Teleostei</taxon>
        <taxon>Anguilliformes</taxon>
        <taxon>Anguillidae</taxon>
        <taxon>Anguilla</taxon>
    </lineage>
</organism>
<reference evidence="1" key="1">
    <citation type="submission" date="2014-11" db="EMBL/GenBank/DDBJ databases">
        <authorList>
            <person name="Amaro Gonzalez C."/>
        </authorList>
    </citation>
    <scope>NUCLEOTIDE SEQUENCE</scope>
</reference>